<evidence type="ECO:0000313" key="2">
    <source>
        <dbReference type="EMBL" id="SFB99851.1"/>
    </source>
</evidence>
<dbReference type="AlphaFoldDB" id="A0A1I1FKN5"/>
<reference evidence="2 3" key="1">
    <citation type="submission" date="2016-10" db="EMBL/GenBank/DDBJ databases">
        <authorList>
            <person name="de Groot N.N."/>
        </authorList>
    </citation>
    <scope>NUCLEOTIDE SEQUENCE [LARGE SCALE GENOMIC DNA]</scope>
    <source>
        <strain evidence="2 3">DSM 18438</strain>
    </source>
</reference>
<organism evidence="2 3">
    <name type="scientific">Marinospirillum celere</name>
    <dbReference type="NCBI Taxonomy" id="1122252"/>
    <lineage>
        <taxon>Bacteria</taxon>
        <taxon>Pseudomonadati</taxon>
        <taxon>Pseudomonadota</taxon>
        <taxon>Gammaproteobacteria</taxon>
        <taxon>Oceanospirillales</taxon>
        <taxon>Oceanospirillaceae</taxon>
        <taxon>Marinospirillum</taxon>
    </lineage>
</organism>
<dbReference type="STRING" id="1122252.SAMN05660443_1071"/>
<dbReference type="OrthoDB" id="9888596at2"/>
<dbReference type="Proteomes" id="UP000199058">
    <property type="component" value="Unassembled WGS sequence"/>
</dbReference>
<evidence type="ECO:0000313" key="3">
    <source>
        <dbReference type="Proteomes" id="UP000199058"/>
    </source>
</evidence>
<feature type="region of interest" description="Disordered" evidence="1">
    <location>
        <begin position="1"/>
        <end position="64"/>
    </location>
</feature>
<keyword evidence="3" id="KW-1185">Reference proteome</keyword>
<evidence type="ECO:0000256" key="1">
    <source>
        <dbReference type="SAM" id="MobiDB-lite"/>
    </source>
</evidence>
<proteinExistence type="predicted"/>
<sequence>MDISGAGSVMAQAAMKQNDTQSKSEAQASVLKDAQEQPAQAVTDLINSVPQPEGNKGQNLDLQA</sequence>
<evidence type="ECO:0008006" key="4">
    <source>
        <dbReference type="Google" id="ProtNLM"/>
    </source>
</evidence>
<dbReference type="RefSeq" id="WP_091960316.1">
    <property type="nucleotide sequence ID" value="NZ_FOLH01000002.1"/>
</dbReference>
<feature type="compositionally biased region" description="Polar residues" evidence="1">
    <location>
        <begin position="15"/>
        <end position="27"/>
    </location>
</feature>
<feature type="compositionally biased region" description="Polar residues" evidence="1">
    <location>
        <begin position="37"/>
        <end position="64"/>
    </location>
</feature>
<name>A0A1I1FKN5_9GAMM</name>
<dbReference type="EMBL" id="FOLH01000002">
    <property type="protein sequence ID" value="SFB99851.1"/>
    <property type="molecule type" value="Genomic_DNA"/>
</dbReference>
<accession>A0A1I1FKN5</accession>
<protein>
    <recommendedName>
        <fullName evidence="4">Motility protein</fullName>
    </recommendedName>
</protein>
<gene>
    <name evidence="2" type="ORF">SAMN05660443_1071</name>
</gene>